<keyword evidence="2 4" id="KW-1133">Transmembrane helix</keyword>
<evidence type="ECO:0000313" key="6">
    <source>
        <dbReference type="EMBL" id="PSX44321.1"/>
    </source>
</evidence>
<feature type="transmembrane region" description="Helical" evidence="4">
    <location>
        <begin position="371"/>
        <end position="392"/>
    </location>
</feature>
<feature type="transmembrane region" description="Helical" evidence="4">
    <location>
        <begin position="7"/>
        <end position="27"/>
    </location>
</feature>
<dbReference type="SUPFAM" id="SSF103473">
    <property type="entry name" value="MFS general substrate transporter"/>
    <property type="match status" value="1"/>
</dbReference>
<keyword evidence="1 4" id="KW-0812">Transmembrane</keyword>
<name>A0AAX0YUK4_9GAMM</name>
<dbReference type="InterPro" id="IPR036259">
    <property type="entry name" value="MFS_trans_sf"/>
</dbReference>
<dbReference type="PROSITE" id="PS50850">
    <property type="entry name" value="MFS"/>
    <property type="match status" value="1"/>
</dbReference>
<dbReference type="EMBL" id="PYOZ01000008">
    <property type="protein sequence ID" value="PSX44321.1"/>
    <property type="molecule type" value="Genomic_DNA"/>
</dbReference>
<accession>A0AAX0YUK4</accession>
<dbReference type="PANTHER" id="PTHR11360:SF304">
    <property type="entry name" value="MFS DOMAIN-CONTAINING PROTEIN"/>
    <property type="match status" value="1"/>
</dbReference>
<feature type="transmembrane region" description="Helical" evidence="4">
    <location>
        <begin position="220"/>
        <end position="242"/>
    </location>
</feature>
<dbReference type="InterPro" id="IPR011701">
    <property type="entry name" value="MFS"/>
</dbReference>
<evidence type="ECO:0000259" key="5">
    <source>
        <dbReference type="PROSITE" id="PS50850"/>
    </source>
</evidence>
<gene>
    <name evidence="6" type="ORF">C0W53_13695</name>
</gene>
<feature type="transmembrane region" description="Helical" evidence="4">
    <location>
        <begin position="99"/>
        <end position="120"/>
    </location>
</feature>
<keyword evidence="7" id="KW-1185">Reference proteome</keyword>
<reference evidence="6 7" key="1">
    <citation type="submission" date="2018-01" db="EMBL/GenBank/DDBJ databases">
        <title>Whole genome sequencing of Histamine producing bacteria.</title>
        <authorList>
            <person name="Butler K."/>
        </authorList>
    </citation>
    <scope>NUCLEOTIDE SEQUENCE [LARGE SCALE GENOMIC DNA]</scope>
    <source>
        <strain evidence="6 7">A1-4</strain>
    </source>
</reference>
<dbReference type="AlphaFoldDB" id="A0AAX0YUK4"/>
<dbReference type="Proteomes" id="UP000240728">
    <property type="component" value="Unassembled WGS sequence"/>
</dbReference>
<feature type="transmembrane region" description="Helical" evidence="4">
    <location>
        <begin position="343"/>
        <end position="365"/>
    </location>
</feature>
<feature type="domain" description="Major facilitator superfamily (MFS) profile" evidence="5">
    <location>
        <begin position="6"/>
        <end position="397"/>
    </location>
</feature>
<evidence type="ECO:0000313" key="7">
    <source>
        <dbReference type="Proteomes" id="UP000240728"/>
    </source>
</evidence>
<feature type="transmembrane region" description="Helical" evidence="4">
    <location>
        <begin position="132"/>
        <end position="150"/>
    </location>
</feature>
<organism evidence="6 7">
    <name type="scientific">Photobacterium kishitanii</name>
    <dbReference type="NCBI Taxonomy" id="318456"/>
    <lineage>
        <taxon>Bacteria</taxon>
        <taxon>Pseudomonadati</taxon>
        <taxon>Pseudomonadota</taxon>
        <taxon>Gammaproteobacteria</taxon>
        <taxon>Vibrionales</taxon>
        <taxon>Vibrionaceae</taxon>
        <taxon>Photobacterium</taxon>
    </lineage>
</organism>
<evidence type="ECO:0000256" key="1">
    <source>
        <dbReference type="ARBA" id="ARBA00022692"/>
    </source>
</evidence>
<keyword evidence="3 4" id="KW-0472">Membrane</keyword>
<dbReference type="RefSeq" id="WP_045041835.1">
    <property type="nucleotide sequence ID" value="NZ_JAUZMV010000001.1"/>
</dbReference>
<feature type="transmembrane region" description="Helical" evidence="4">
    <location>
        <begin position="284"/>
        <end position="302"/>
    </location>
</feature>
<feature type="transmembrane region" description="Helical" evidence="4">
    <location>
        <begin position="162"/>
        <end position="182"/>
    </location>
</feature>
<proteinExistence type="predicted"/>
<sequence length="407" mass="42815">MKKFDRAMQILVAGFCINLCMGILYAWSVFKKALVVDLGWSNADASLPYTVAIITFALSLLVAGILQDRMGPRRVLILGTVMVGFGMIISSFATTPMMLVLTFGVMTGSGIGFGYACLSPSAMKWFHPSKKGLVNGLIAAGFGLAAVYLAPLTSTLIAKYGINTSFLVLGIAVLIIAVPLAFTINNPPANYVPEAPAGYKATSAKPVDINWRGMLKTPQFYSLWVMYAFASAAGLMIIGNITSIAATQANITDAAYLVVILAIFNSGGRVVAGILSDKIGGVKTLMIAFVMQGINMVMFATFESEFTLIIGAAVAGVGYGTLLAVFPSIIADFYGLKNYGANYGVLYTAWGVSGFIGPVVAAFAVDTTGTYTLAYTVCSVMIAVAVVLSVITKKVDAEALEKKLATA</sequence>
<evidence type="ECO:0000256" key="2">
    <source>
        <dbReference type="ARBA" id="ARBA00022989"/>
    </source>
</evidence>
<dbReference type="InterPro" id="IPR020846">
    <property type="entry name" value="MFS_dom"/>
</dbReference>
<feature type="transmembrane region" description="Helical" evidence="4">
    <location>
        <begin position="75"/>
        <end position="93"/>
    </location>
</feature>
<dbReference type="Pfam" id="PF07690">
    <property type="entry name" value="MFS_1"/>
    <property type="match status" value="1"/>
</dbReference>
<feature type="transmembrane region" description="Helical" evidence="4">
    <location>
        <begin position="254"/>
        <end position="272"/>
    </location>
</feature>
<dbReference type="InterPro" id="IPR050327">
    <property type="entry name" value="Proton-linked_MCT"/>
</dbReference>
<comment type="caution">
    <text evidence="6">The sequence shown here is derived from an EMBL/GenBank/DDBJ whole genome shotgun (WGS) entry which is preliminary data.</text>
</comment>
<feature type="transmembrane region" description="Helical" evidence="4">
    <location>
        <begin position="308"/>
        <end position="331"/>
    </location>
</feature>
<dbReference type="Gene3D" id="1.20.1250.20">
    <property type="entry name" value="MFS general substrate transporter like domains"/>
    <property type="match status" value="2"/>
</dbReference>
<evidence type="ECO:0000256" key="4">
    <source>
        <dbReference type="SAM" id="Phobius"/>
    </source>
</evidence>
<dbReference type="PANTHER" id="PTHR11360">
    <property type="entry name" value="MONOCARBOXYLATE TRANSPORTER"/>
    <property type="match status" value="1"/>
</dbReference>
<evidence type="ECO:0000256" key="3">
    <source>
        <dbReference type="ARBA" id="ARBA00023136"/>
    </source>
</evidence>
<dbReference type="CDD" id="cd17353">
    <property type="entry name" value="MFS_OFA_like"/>
    <property type="match status" value="1"/>
</dbReference>
<dbReference type="GO" id="GO:0022857">
    <property type="term" value="F:transmembrane transporter activity"/>
    <property type="evidence" value="ECO:0007669"/>
    <property type="project" value="InterPro"/>
</dbReference>
<feature type="transmembrane region" description="Helical" evidence="4">
    <location>
        <begin position="47"/>
        <end position="66"/>
    </location>
</feature>
<protein>
    <submittedName>
        <fullName evidence="6">MFS transporter</fullName>
    </submittedName>
</protein>